<name>A0ABT3X527_9BACL</name>
<dbReference type="SUPFAM" id="SSF56281">
    <property type="entry name" value="Metallo-hydrolase/oxidoreductase"/>
    <property type="match status" value="1"/>
</dbReference>
<feature type="domain" description="Metallo-beta-lactamase" evidence="1">
    <location>
        <begin position="107"/>
        <end position="265"/>
    </location>
</feature>
<organism evidence="2 3">
    <name type="scientific">Tumebacillus lacus</name>
    <dbReference type="NCBI Taxonomy" id="2995335"/>
    <lineage>
        <taxon>Bacteria</taxon>
        <taxon>Bacillati</taxon>
        <taxon>Bacillota</taxon>
        <taxon>Bacilli</taxon>
        <taxon>Bacillales</taxon>
        <taxon>Alicyclobacillaceae</taxon>
        <taxon>Tumebacillus</taxon>
    </lineage>
</organism>
<proteinExistence type="predicted"/>
<dbReference type="SUPFAM" id="SSF54862">
    <property type="entry name" value="4Fe-4S ferredoxins"/>
    <property type="match status" value="1"/>
</dbReference>
<dbReference type="PANTHER" id="PTHR42773:SF1">
    <property type="entry name" value="METALLO-BETA-LACTAMASE FAMILY PROTEIN"/>
    <property type="match status" value="1"/>
</dbReference>
<protein>
    <submittedName>
        <fullName evidence="2">MBL fold metallo-hydrolase</fullName>
    </submittedName>
</protein>
<dbReference type="Gene3D" id="3.60.15.10">
    <property type="entry name" value="Ribonuclease Z/Hydroxyacylglutathione hydrolase-like"/>
    <property type="match status" value="1"/>
</dbReference>
<dbReference type="PANTHER" id="PTHR42773">
    <property type="entry name" value="METALLO-BETA-LACTAMASE-RELATED"/>
    <property type="match status" value="1"/>
</dbReference>
<dbReference type="InterPro" id="IPR036866">
    <property type="entry name" value="RibonucZ/Hydroxyglut_hydro"/>
</dbReference>
<evidence type="ECO:0000313" key="2">
    <source>
        <dbReference type="EMBL" id="MCX7570726.1"/>
    </source>
</evidence>
<dbReference type="InterPro" id="IPR001279">
    <property type="entry name" value="Metallo-B-lactamas"/>
</dbReference>
<dbReference type="Gene3D" id="3.30.70.20">
    <property type="match status" value="1"/>
</dbReference>
<dbReference type="Proteomes" id="UP001208017">
    <property type="component" value="Unassembled WGS sequence"/>
</dbReference>
<reference evidence="2 3" key="1">
    <citation type="submission" date="2022-11" db="EMBL/GenBank/DDBJ databases">
        <title>Study of microbial diversity in lake waters.</title>
        <authorList>
            <person name="Zhang J."/>
        </authorList>
    </citation>
    <scope>NUCLEOTIDE SEQUENCE [LARGE SCALE GENOMIC DNA]</scope>
    <source>
        <strain evidence="2 3">DT12</strain>
    </source>
</reference>
<dbReference type="Pfam" id="PF00753">
    <property type="entry name" value="Lactamase_B"/>
    <property type="match status" value="1"/>
</dbReference>
<comment type="caution">
    <text evidence="2">The sequence shown here is derived from an EMBL/GenBank/DDBJ whole genome shotgun (WGS) entry which is preliminary data.</text>
</comment>
<evidence type="ECO:0000313" key="3">
    <source>
        <dbReference type="Proteomes" id="UP001208017"/>
    </source>
</evidence>
<dbReference type="CDD" id="cd07727">
    <property type="entry name" value="YmaE-like_MBL-fold"/>
    <property type="match status" value="1"/>
</dbReference>
<accession>A0ABT3X527</accession>
<evidence type="ECO:0000259" key="1">
    <source>
        <dbReference type="SMART" id="SM00849"/>
    </source>
</evidence>
<gene>
    <name evidence="2" type="ORF">OS242_12190</name>
</gene>
<dbReference type="SMART" id="SM00849">
    <property type="entry name" value="Lactamase_B"/>
    <property type="match status" value="1"/>
</dbReference>
<dbReference type="EMBL" id="JAPMLT010000005">
    <property type="protein sequence ID" value="MCX7570726.1"/>
    <property type="molecule type" value="Genomic_DNA"/>
</dbReference>
<dbReference type="RefSeq" id="WP_267151973.1">
    <property type="nucleotide sequence ID" value="NZ_JAPMLT010000005.1"/>
</dbReference>
<sequence>MTTPQRVAENVTGDFYVTTACIDCGTCRMLAPDVYTETGKYSAVRHQPQTSDEVQRSVYALLACPTAAIRCNNPDLKATIQNAASDFPLHLEGGVYYNGFTSRHAYGASSYFIQHPDGNWMIDAPRWLPSLVKKYEALGGISTILLTHQDDIGDAERYAAHFGAKRIIHEYEKHAQPDAEHILQGREDIQWHPDFQILFTPGHTKGHVSLLYKNRFLFSGDHLAWDSERDTFKYYKEFCWYSFDVQKESIAKLTQHRFAWLLPGHGGQKLLDEADMHRRLTELVAIMKSNN</sequence>
<dbReference type="Pfam" id="PF13370">
    <property type="entry name" value="Fer4_13"/>
    <property type="match status" value="1"/>
</dbReference>
<keyword evidence="3" id="KW-1185">Reference proteome</keyword>